<dbReference type="EMBL" id="KN716188">
    <property type="protein sequence ID" value="KJH51231.1"/>
    <property type="molecule type" value="Genomic_DNA"/>
</dbReference>
<proteinExistence type="predicted"/>
<dbReference type="OrthoDB" id="6108017at2759"/>
<dbReference type="SMART" id="SM00139">
    <property type="entry name" value="MyTH4"/>
    <property type="match status" value="1"/>
</dbReference>
<sequence length="147" mass="16974">MRRPELAAYSSASSIERSSSSLHSLNNLAENIPMSAIEKLYFIIGIGILKEELRDEIYCQLCKQLSSNPSNLSDARGWMLLSLCVRCFTPSPRFIKYLYCFIQQRSSTHPKCSSYMKECLRRTEQNGCRRQPPSYIELQISEVFFVK</sequence>
<name>A0A0D8Y9J7_DICVI</name>
<dbReference type="InterPro" id="IPR000857">
    <property type="entry name" value="MyTH4_dom"/>
</dbReference>
<dbReference type="GO" id="GO:0005856">
    <property type="term" value="C:cytoskeleton"/>
    <property type="evidence" value="ECO:0007669"/>
    <property type="project" value="InterPro"/>
</dbReference>
<dbReference type="InterPro" id="IPR038185">
    <property type="entry name" value="MyTH4_dom_sf"/>
</dbReference>
<dbReference type="PANTHER" id="PTHR22692">
    <property type="entry name" value="MYOSIN VII, XV"/>
    <property type="match status" value="1"/>
</dbReference>
<keyword evidence="3" id="KW-1185">Reference proteome</keyword>
<evidence type="ECO:0000313" key="3">
    <source>
        <dbReference type="Proteomes" id="UP000053766"/>
    </source>
</evidence>
<dbReference type="Gene3D" id="1.25.40.530">
    <property type="entry name" value="MyTH4 domain"/>
    <property type="match status" value="1"/>
</dbReference>
<dbReference type="InterPro" id="IPR051567">
    <property type="entry name" value="Unconventional_Myosin_ATPase"/>
</dbReference>
<organism evidence="2 3">
    <name type="scientific">Dictyocaulus viviparus</name>
    <name type="common">Bovine lungworm</name>
    <dbReference type="NCBI Taxonomy" id="29172"/>
    <lineage>
        <taxon>Eukaryota</taxon>
        <taxon>Metazoa</taxon>
        <taxon>Ecdysozoa</taxon>
        <taxon>Nematoda</taxon>
        <taxon>Chromadorea</taxon>
        <taxon>Rhabditida</taxon>
        <taxon>Rhabditina</taxon>
        <taxon>Rhabditomorpha</taxon>
        <taxon>Strongyloidea</taxon>
        <taxon>Metastrongylidae</taxon>
        <taxon>Dictyocaulus</taxon>
    </lineage>
</organism>
<dbReference type="Proteomes" id="UP000053766">
    <property type="component" value="Unassembled WGS sequence"/>
</dbReference>
<accession>A0A0D8Y9J7</accession>
<evidence type="ECO:0000259" key="1">
    <source>
        <dbReference type="PROSITE" id="PS51016"/>
    </source>
</evidence>
<evidence type="ECO:0000313" key="2">
    <source>
        <dbReference type="EMBL" id="KJH51231.1"/>
    </source>
</evidence>
<dbReference type="Pfam" id="PF00784">
    <property type="entry name" value="MyTH4"/>
    <property type="match status" value="1"/>
</dbReference>
<feature type="domain" description="MyTH4" evidence="1">
    <location>
        <begin position="1"/>
        <end position="142"/>
    </location>
</feature>
<dbReference type="PROSITE" id="PS51016">
    <property type="entry name" value="MYTH4"/>
    <property type="match status" value="1"/>
</dbReference>
<protein>
    <submittedName>
        <fullName evidence="2">MyTH4 domain protein</fullName>
    </submittedName>
</protein>
<dbReference type="STRING" id="29172.A0A0D8Y9J7"/>
<dbReference type="PANTHER" id="PTHR22692:SF33">
    <property type="entry name" value="MYOSIN"/>
    <property type="match status" value="1"/>
</dbReference>
<reference evidence="2 3" key="1">
    <citation type="submission" date="2013-11" db="EMBL/GenBank/DDBJ databases">
        <title>Draft genome of the bovine lungworm Dictyocaulus viviparus.</title>
        <authorList>
            <person name="Mitreva M."/>
        </authorList>
    </citation>
    <scope>NUCLEOTIDE SEQUENCE [LARGE SCALE GENOMIC DNA]</scope>
    <source>
        <strain evidence="2 3">HannoverDv2000</strain>
    </source>
</reference>
<gene>
    <name evidence="2" type="ORF">DICVIV_02596</name>
</gene>
<reference evidence="3" key="2">
    <citation type="journal article" date="2016" name="Sci. Rep.">
        <title>Dictyocaulus viviparus genome, variome and transcriptome elucidate lungworm biology and support future intervention.</title>
        <authorList>
            <person name="McNulty S.N."/>
            <person name="Strube C."/>
            <person name="Rosa B.A."/>
            <person name="Martin J.C."/>
            <person name="Tyagi R."/>
            <person name="Choi Y.J."/>
            <person name="Wang Q."/>
            <person name="Hallsworth Pepin K."/>
            <person name="Zhang X."/>
            <person name="Ozersky P."/>
            <person name="Wilson R.K."/>
            <person name="Sternberg P.W."/>
            <person name="Gasser R.B."/>
            <person name="Mitreva M."/>
        </authorList>
    </citation>
    <scope>NUCLEOTIDE SEQUENCE [LARGE SCALE GENOMIC DNA]</scope>
    <source>
        <strain evidence="3">HannoverDv2000</strain>
    </source>
</reference>
<dbReference type="AlphaFoldDB" id="A0A0D8Y9J7"/>